<accession>A0A6J5MAB0</accession>
<evidence type="ECO:0000313" key="1">
    <source>
        <dbReference type="EMBL" id="CAB4142110.1"/>
    </source>
</evidence>
<dbReference type="EMBL" id="LR796399">
    <property type="protein sequence ID" value="CAB4142110.1"/>
    <property type="molecule type" value="Genomic_DNA"/>
</dbReference>
<protein>
    <submittedName>
        <fullName evidence="1">Uncharacterized protein</fullName>
    </submittedName>
</protein>
<gene>
    <name evidence="1" type="ORF">UFOVP425_47</name>
</gene>
<proteinExistence type="predicted"/>
<sequence length="150" mass="16588">MAIKKISEFDLITELAFLDLVITSWYDGVDYVSKKARIGDLLNAGTKTFKAFISQDDVADPVTTEIYNNHIDTPVAARVSTGTYKMEGFDNLLGTSTAIRINTNMLSQGHHIKTVVDTDDKILIYTYNGATLTDSVMNLDGLVIEVITYL</sequence>
<organism evidence="1">
    <name type="scientific">uncultured Caudovirales phage</name>
    <dbReference type="NCBI Taxonomy" id="2100421"/>
    <lineage>
        <taxon>Viruses</taxon>
        <taxon>Duplodnaviria</taxon>
        <taxon>Heunggongvirae</taxon>
        <taxon>Uroviricota</taxon>
        <taxon>Caudoviricetes</taxon>
        <taxon>Peduoviridae</taxon>
        <taxon>Maltschvirus</taxon>
        <taxon>Maltschvirus maltsch</taxon>
    </lineage>
</organism>
<reference evidence="1" key="1">
    <citation type="submission" date="2020-04" db="EMBL/GenBank/DDBJ databases">
        <authorList>
            <person name="Chiriac C."/>
            <person name="Salcher M."/>
            <person name="Ghai R."/>
            <person name="Kavagutti S V."/>
        </authorList>
    </citation>
    <scope>NUCLEOTIDE SEQUENCE</scope>
</reference>
<name>A0A6J5MAB0_9CAUD</name>